<protein>
    <submittedName>
        <fullName evidence="3">Uncharacterized protein</fullName>
    </submittedName>
</protein>
<dbReference type="GeneID" id="37127336"/>
<accession>A0A318YBK2</accession>
<reference evidence="3" key="1">
    <citation type="submission" date="2016-12" db="EMBL/GenBank/DDBJ databases">
        <title>The genomes of Aspergillus section Nigri reveals drivers in fungal speciation.</title>
        <authorList>
            <consortium name="DOE Joint Genome Institute"/>
            <person name="Vesth T.C."/>
            <person name="Nybo J."/>
            <person name="Theobald S."/>
            <person name="Brandl J."/>
            <person name="Frisvad J.C."/>
            <person name="Nielsen K.F."/>
            <person name="Lyhne E.K."/>
            <person name="Kogle M.E."/>
            <person name="Kuo A."/>
            <person name="Riley R."/>
            <person name="Clum A."/>
            <person name="Nolan M."/>
            <person name="Lipzen A."/>
            <person name="Salamov A."/>
            <person name="Henrissat B."/>
            <person name="Wiebenga A."/>
            <person name="De Vries R.P."/>
            <person name="Grigoriev I.V."/>
            <person name="Mortensen U.H."/>
            <person name="Andersen M.R."/>
            <person name="Baker S.E."/>
        </authorList>
    </citation>
    <scope>NUCLEOTIDE SEQUENCE [LARGE SCALE GENOMIC DNA]</scope>
    <source>
        <strain evidence="3">CBS 115656</strain>
    </source>
</reference>
<gene>
    <name evidence="3" type="ORF">BO87DRAFT_388954</name>
</gene>
<evidence type="ECO:0000313" key="3">
    <source>
        <dbReference type="EMBL" id="PYH31735.1"/>
    </source>
</evidence>
<dbReference type="RefSeq" id="XP_025477213.1">
    <property type="nucleotide sequence ID" value="XM_025624880.1"/>
</dbReference>
<proteinExistence type="predicted"/>
<feature type="transmembrane region" description="Helical" evidence="2">
    <location>
        <begin position="36"/>
        <end position="55"/>
    </location>
</feature>
<keyword evidence="2" id="KW-1133">Transmembrane helix</keyword>
<dbReference type="Proteomes" id="UP000247647">
    <property type="component" value="Unassembled WGS sequence"/>
</dbReference>
<evidence type="ECO:0000256" key="1">
    <source>
        <dbReference type="SAM" id="MobiDB-lite"/>
    </source>
</evidence>
<keyword evidence="2" id="KW-0472">Membrane</keyword>
<dbReference type="EMBL" id="KZ821471">
    <property type="protein sequence ID" value="PYH31735.1"/>
    <property type="molecule type" value="Genomic_DNA"/>
</dbReference>
<name>A0A318YBK2_ASPNB</name>
<evidence type="ECO:0000313" key="4">
    <source>
        <dbReference type="Proteomes" id="UP000247647"/>
    </source>
</evidence>
<keyword evidence="2" id="KW-0812">Transmembrane</keyword>
<sequence>MYVFLASPGRGDPIIYLMQADEMSKLIFMGLDLNHASWQGILLLLLLLLLYISTIKHVFNHYLLHLGNPPTKFDGGREMPTTPARRELQTANQHEKRHYLAFPETGQSTLGFLFFFSFPLVETVMDEGNRIKSEMGEFPSISIMSSSFPPGLCRKSFAGGTGRGRRNPRSSLKVQG</sequence>
<organism evidence="3 4">
    <name type="scientific">Aspergillus neoniger (strain CBS 115656)</name>
    <dbReference type="NCBI Taxonomy" id="1448310"/>
    <lineage>
        <taxon>Eukaryota</taxon>
        <taxon>Fungi</taxon>
        <taxon>Dikarya</taxon>
        <taxon>Ascomycota</taxon>
        <taxon>Pezizomycotina</taxon>
        <taxon>Eurotiomycetes</taxon>
        <taxon>Eurotiomycetidae</taxon>
        <taxon>Eurotiales</taxon>
        <taxon>Aspergillaceae</taxon>
        <taxon>Aspergillus</taxon>
        <taxon>Aspergillus subgen. Circumdati</taxon>
    </lineage>
</organism>
<dbReference type="AlphaFoldDB" id="A0A318YBK2"/>
<keyword evidence="4" id="KW-1185">Reference proteome</keyword>
<feature type="region of interest" description="Disordered" evidence="1">
    <location>
        <begin position="156"/>
        <end position="176"/>
    </location>
</feature>
<evidence type="ECO:0000256" key="2">
    <source>
        <dbReference type="SAM" id="Phobius"/>
    </source>
</evidence>